<name>A0A0D5YPS9_9FLAO</name>
<dbReference type="STRING" id="516051.VC82_559"/>
<dbReference type="AlphaFoldDB" id="A0A0D5YPS9"/>
<keyword evidence="2" id="KW-1185">Reference proteome</keyword>
<protein>
    <submittedName>
        <fullName evidence="1">Uncharacterized protein</fullName>
    </submittedName>
</protein>
<evidence type="ECO:0000313" key="1">
    <source>
        <dbReference type="EMBL" id="AKA34232.1"/>
    </source>
</evidence>
<organism evidence="1 2">
    <name type="scientific">Flagellimonas lutaonensis</name>
    <dbReference type="NCBI Taxonomy" id="516051"/>
    <lineage>
        <taxon>Bacteria</taxon>
        <taxon>Pseudomonadati</taxon>
        <taxon>Bacteroidota</taxon>
        <taxon>Flavobacteriia</taxon>
        <taxon>Flavobacteriales</taxon>
        <taxon>Flavobacteriaceae</taxon>
        <taxon>Flagellimonas</taxon>
    </lineage>
</organism>
<dbReference type="PATRIC" id="fig|516051.4.peg.581"/>
<evidence type="ECO:0000313" key="2">
    <source>
        <dbReference type="Proteomes" id="UP000032726"/>
    </source>
</evidence>
<dbReference type="OrthoDB" id="680366at2"/>
<dbReference type="Proteomes" id="UP000032726">
    <property type="component" value="Chromosome"/>
</dbReference>
<dbReference type="HOGENOM" id="CLU_145302_0_0_10"/>
<proteinExistence type="predicted"/>
<dbReference type="KEGG" id="mlt:VC82_559"/>
<dbReference type="EMBL" id="CP011071">
    <property type="protein sequence ID" value="AKA34232.1"/>
    <property type="molecule type" value="Genomic_DNA"/>
</dbReference>
<gene>
    <name evidence="1" type="ORF">VC82_559</name>
</gene>
<sequence>MEKMEEIFYNSDLHFEHQHWRSELAFWKDELRSFKNRLQEMVTRYTDKEVLVRLEHFQNEFILHGGVIDDLQETIEKHETNMAGQSKMGQQAMDTALMKKHLEFRNRIETQREIYANLKKEFFRFLTEYM</sequence>
<reference evidence="1 2" key="1">
    <citation type="submission" date="2015-03" db="EMBL/GenBank/DDBJ databases">
        <title>Complete genome sequence of Muricauda lutaonensis CC-HSB-11T, isolated from a coastal hot spring.</title>
        <authorList>
            <person name="Kim K.M."/>
        </authorList>
    </citation>
    <scope>NUCLEOTIDE SEQUENCE [LARGE SCALE GENOMIC DNA]</scope>
    <source>
        <strain evidence="1 2">CC-HSB-11</strain>
    </source>
</reference>
<accession>A0A0D5YPS9</accession>